<comment type="caution">
    <text evidence="2">The sequence shown here is derived from an EMBL/GenBank/DDBJ whole genome shotgun (WGS) entry which is preliminary data.</text>
</comment>
<dbReference type="AlphaFoldDB" id="A0A2S3R2B1"/>
<name>A0A2S3R2B1_VIBVL</name>
<gene>
    <name evidence="2" type="ORF">CRN52_14225</name>
</gene>
<proteinExistence type="predicted"/>
<evidence type="ECO:0000313" key="3">
    <source>
        <dbReference type="Proteomes" id="UP000237466"/>
    </source>
</evidence>
<evidence type="ECO:0000313" key="2">
    <source>
        <dbReference type="EMBL" id="POB47233.1"/>
    </source>
</evidence>
<keyword evidence="1" id="KW-0175">Coiled coil</keyword>
<dbReference type="RefSeq" id="WP_052126614.1">
    <property type="nucleotide sequence ID" value="NZ_PDGH01000101.1"/>
</dbReference>
<protein>
    <submittedName>
        <fullName evidence="2">Uncharacterized protein</fullName>
    </submittedName>
</protein>
<reference evidence="2 3" key="1">
    <citation type="journal article" date="2018" name="Front. Microbiol.">
        <title>Phylogeny of Vibrio vulnificus from the Analysis of the Core-Genome: Implications for Intra-Species Taxonomy.</title>
        <authorList>
            <person name="Roig F.J."/>
            <person name="Gonzalez-Candelas F."/>
            <person name="Sanjuan E."/>
            <person name="Fouz B."/>
            <person name="Feil E.J."/>
            <person name="Llorens C."/>
            <person name="Baker-Austin C."/>
            <person name="Oliver J.D."/>
            <person name="Danin-Poleg Y."/>
            <person name="Gibas C.J."/>
            <person name="Kashi Y."/>
            <person name="Gulig P.A."/>
            <person name="Morrison S.S."/>
            <person name="Amaro C."/>
        </authorList>
    </citation>
    <scope>NUCLEOTIDE SEQUENCE [LARGE SCALE GENOMIC DNA]</scope>
    <source>
        <strain evidence="2 3">CECT4608</strain>
    </source>
</reference>
<sequence>MSHNLQEDIEHYKASDEHLSSQVHEHNDKVVAKKVEIDELKEARSRLGLWNKIKTYRSFKQAVGAIEKEQSSIRSTINGFSRDRTRIKSKLVNKHISQVLSQSSELDMIRRLQCQLNDAERIHQSNQRLVDSGNDVLRELDEAEDAVDSAETMEMLDLVTNSSAISMLSTMENSEVEEEVDDAKRAIRSFARALGEHRDLVQDLEHSTTLEFIDLGMDFMGMNDSFDFGSIISLFNLSKTGDQISTAICRVKSFMPDLERAALNSNNECARIKRELWDIKQDECKPLLQTFLRSNVEIYPVDFEKMVAAQTV</sequence>
<accession>A0A2S3R2B1</accession>
<dbReference type="EMBL" id="PDGH01000101">
    <property type="protein sequence ID" value="POB47233.1"/>
    <property type="molecule type" value="Genomic_DNA"/>
</dbReference>
<feature type="coiled-coil region" evidence="1">
    <location>
        <begin position="133"/>
        <end position="193"/>
    </location>
</feature>
<organism evidence="2 3">
    <name type="scientific">Vibrio vulnificus</name>
    <dbReference type="NCBI Taxonomy" id="672"/>
    <lineage>
        <taxon>Bacteria</taxon>
        <taxon>Pseudomonadati</taxon>
        <taxon>Pseudomonadota</taxon>
        <taxon>Gammaproteobacteria</taxon>
        <taxon>Vibrionales</taxon>
        <taxon>Vibrionaceae</taxon>
        <taxon>Vibrio</taxon>
    </lineage>
</organism>
<evidence type="ECO:0000256" key="1">
    <source>
        <dbReference type="SAM" id="Coils"/>
    </source>
</evidence>
<dbReference type="Proteomes" id="UP000237466">
    <property type="component" value="Unassembled WGS sequence"/>
</dbReference>